<evidence type="ECO:0000313" key="2">
    <source>
        <dbReference type="EMBL" id="MBB6118251.1"/>
    </source>
</evidence>
<accession>A0A841IPH9</accession>
<protein>
    <submittedName>
        <fullName evidence="2">Uncharacterized protein</fullName>
    </submittedName>
</protein>
<evidence type="ECO:0000256" key="1">
    <source>
        <dbReference type="SAM" id="MobiDB-lite"/>
    </source>
</evidence>
<dbReference type="RefSeq" id="WP_184286710.1">
    <property type="nucleotide sequence ID" value="NZ_JACHJO010000001.1"/>
</dbReference>
<organism evidence="2 3">
    <name type="scientific">Nocardiopsis algeriensis</name>
    <dbReference type="NCBI Taxonomy" id="1478215"/>
    <lineage>
        <taxon>Bacteria</taxon>
        <taxon>Bacillati</taxon>
        <taxon>Actinomycetota</taxon>
        <taxon>Actinomycetes</taxon>
        <taxon>Streptosporangiales</taxon>
        <taxon>Nocardiopsidaceae</taxon>
        <taxon>Nocardiopsis</taxon>
    </lineage>
</organism>
<dbReference type="EMBL" id="JACHJO010000001">
    <property type="protein sequence ID" value="MBB6118251.1"/>
    <property type="molecule type" value="Genomic_DNA"/>
</dbReference>
<keyword evidence="3" id="KW-1185">Reference proteome</keyword>
<reference evidence="2 3" key="1">
    <citation type="submission" date="2020-08" db="EMBL/GenBank/DDBJ databases">
        <title>Genomic Encyclopedia of Type Strains, Phase III (KMG-III): the genomes of soil and plant-associated and newly described type strains.</title>
        <authorList>
            <person name="Whitman W."/>
        </authorList>
    </citation>
    <scope>NUCLEOTIDE SEQUENCE [LARGE SCALE GENOMIC DNA]</scope>
    <source>
        <strain evidence="2 3">CECT 8712</strain>
    </source>
</reference>
<sequence>MTEGTEQIPVPRGEEKAASRDGGELPRRRTRHGDTTELYDQLSELLRIRPRHLGETYQALREADRLLSALDEQLRAGARLPEPWRRPGP</sequence>
<comment type="caution">
    <text evidence="2">The sequence shown here is derived from an EMBL/GenBank/DDBJ whole genome shotgun (WGS) entry which is preliminary data.</text>
</comment>
<name>A0A841IPH9_9ACTN</name>
<dbReference type="AlphaFoldDB" id="A0A841IPH9"/>
<evidence type="ECO:0000313" key="3">
    <source>
        <dbReference type="Proteomes" id="UP000536604"/>
    </source>
</evidence>
<feature type="region of interest" description="Disordered" evidence="1">
    <location>
        <begin position="1"/>
        <end position="34"/>
    </location>
</feature>
<proteinExistence type="predicted"/>
<feature type="compositionally biased region" description="Basic and acidic residues" evidence="1">
    <location>
        <begin position="12"/>
        <end position="34"/>
    </location>
</feature>
<dbReference type="Proteomes" id="UP000536604">
    <property type="component" value="Unassembled WGS sequence"/>
</dbReference>
<gene>
    <name evidence="2" type="ORF">FHS13_000179</name>
</gene>